<dbReference type="InterPro" id="IPR029056">
    <property type="entry name" value="Ribokinase-like"/>
</dbReference>
<dbReference type="GO" id="GO:0005829">
    <property type="term" value="C:cytosol"/>
    <property type="evidence" value="ECO:0007669"/>
    <property type="project" value="TreeGrafter"/>
</dbReference>
<evidence type="ECO:0000313" key="6">
    <source>
        <dbReference type="Proteomes" id="UP000469011"/>
    </source>
</evidence>
<dbReference type="SUPFAM" id="SSF53613">
    <property type="entry name" value="Ribokinase-like"/>
    <property type="match status" value="1"/>
</dbReference>
<keyword evidence="5" id="KW-0418">Kinase</keyword>
<reference evidence="5 6" key="1">
    <citation type="submission" date="2020-01" db="EMBL/GenBank/DDBJ databases">
        <title>Jiella pacifica sp. nov.</title>
        <authorList>
            <person name="Xue Z."/>
            <person name="Zhu S."/>
            <person name="Chen J."/>
            <person name="Yang J."/>
        </authorList>
    </citation>
    <scope>NUCLEOTIDE SEQUENCE [LARGE SCALE GENOMIC DNA]</scope>
    <source>
        <strain evidence="5 6">40Bstr34</strain>
    </source>
</reference>
<dbReference type="PANTHER" id="PTHR20858">
    <property type="entry name" value="PHOSPHOMETHYLPYRIMIDINE KINASE"/>
    <property type="match status" value="1"/>
</dbReference>
<dbReference type="RefSeq" id="WP_163462385.1">
    <property type="nucleotide sequence ID" value="NZ_JAAAMG010000004.1"/>
</dbReference>
<evidence type="ECO:0000259" key="4">
    <source>
        <dbReference type="Pfam" id="PF08543"/>
    </source>
</evidence>
<dbReference type="UniPathway" id="UPA00060">
    <property type="reaction ID" value="UER00138"/>
</dbReference>
<dbReference type="GO" id="GO:0009229">
    <property type="term" value="P:thiamine diphosphate biosynthetic process"/>
    <property type="evidence" value="ECO:0007669"/>
    <property type="project" value="UniProtKB-UniPathway"/>
</dbReference>
<name>A0A6N9T2L5_9HYPH</name>
<gene>
    <name evidence="5" type="primary">thiD</name>
    <name evidence="5" type="ORF">GTK09_07575</name>
</gene>
<accession>A0A6N9T2L5</accession>
<feature type="region of interest" description="Disordered" evidence="3">
    <location>
        <begin position="1"/>
        <end position="23"/>
    </location>
</feature>
<dbReference type="InterPro" id="IPR013749">
    <property type="entry name" value="PM/HMP-P_kinase-1"/>
</dbReference>
<comment type="pathway">
    <text evidence="1">Cofactor biosynthesis; thiamine diphosphate biosynthesis.</text>
</comment>
<dbReference type="GO" id="GO:0009228">
    <property type="term" value="P:thiamine biosynthetic process"/>
    <property type="evidence" value="ECO:0007669"/>
    <property type="project" value="InterPro"/>
</dbReference>
<dbReference type="GO" id="GO:0008902">
    <property type="term" value="F:hydroxymethylpyrimidine kinase activity"/>
    <property type="evidence" value="ECO:0007669"/>
    <property type="project" value="UniProtKB-EC"/>
</dbReference>
<dbReference type="AlphaFoldDB" id="A0A6N9T2L5"/>
<feature type="domain" description="Pyridoxamine kinase/Phosphomethylpyrimidine kinase" evidence="4">
    <location>
        <begin position="37"/>
        <end position="272"/>
    </location>
</feature>
<evidence type="ECO:0000256" key="1">
    <source>
        <dbReference type="ARBA" id="ARBA00004948"/>
    </source>
</evidence>
<keyword evidence="5" id="KW-0808">Transferase</keyword>
<evidence type="ECO:0000313" key="5">
    <source>
        <dbReference type="EMBL" id="NDW04286.1"/>
    </source>
</evidence>
<dbReference type="CDD" id="cd01169">
    <property type="entry name" value="HMPP_kinase"/>
    <property type="match status" value="1"/>
</dbReference>
<evidence type="ECO:0000256" key="2">
    <source>
        <dbReference type="ARBA" id="ARBA00012135"/>
    </source>
</evidence>
<protein>
    <recommendedName>
        <fullName evidence="2">hydroxymethylpyrimidine kinase</fullName>
        <ecNumber evidence="2">2.7.1.49</ecNumber>
    </recommendedName>
</protein>
<dbReference type="EMBL" id="JAAAMG010000004">
    <property type="protein sequence ID" value="NDW04286.1"/>
    <property type="molecule type" value="Genomic_DNA"/>
</dbReference>
<dbReference type="PANTHER" id="PTHR20858:SF17">
    <property type="entry name" value="HYDROXYMETHYLPYRIMIDINE_PHOSPHOMETHYLPYRIMIDINE KINASE THI20-RELATED"/>
    <property type="match status" value="1"/>
</dbReference>
<keyword evidence="6" id="KW-1185">Reference proteome</keyword>
<dbReference type="Gene3D" id="3.40.1190.20">
    <property type="match status" value="1"/>
</dbReference>
<sequence>MTEGGNSPRATPETQKATGGGPNHRKCSAVLVIGGTDSSGGAGLAADIRTAAAHAVDARLAVTAVTAQSDARVGDVETMPPALVAEQVAMALEDGRVSAVKIGMLGNEAIVAAVVDALSRFGGPIVLDPVIAASSGGQLLSEAGIATMTGRLLPITALVTPNLPELDILSGLISVPPGADTDRKAHALLNAGAGAVLVKGGHGEGRDAVDILYRTGRSPIRFASPRIAATLRGTGCALATAIACRLASGDTLEAACEGAKAFVAGLLKGRADLTKSG</sequence>
<evidence type="ECO:0000256" key="3">
    <source>
        <dbReference type="SAM" id="MobiDB-lite"/>
    </source>
</evidence>
<proteinExistence type="predicted"/>
<dbReference type="Pfam" id="PF08543">
    <property type="entry name" value="Phos_pyr_kin"/>
    <property type="match status" value="1"/>
</dbReference>
<dbReference type="GO" id="GO:0008972">
    <property type="term" value="F:phosphomethylpyrimidine kinase activity"/>
    <property type="evidence" value="ECO:0007669"/>
    <property type="project" value="InterPro"/>
</dbReference>
<dbReference type="InterPro" id="IPR004399">
    <property type="entry name" value="HMP/HMP-P_kinase_dom"/>
</dbReference>
<feature type="compositionally biased region" description="Polar residues" evidence="3">
    <location>
        <begin position="1"/>
        <end position="17"/>
    </location>
</feature>
<dbReference type="NCBIfam" id="TIGR00097">
    <property type="entry name" value="HMP-P_kinase"/>
    <property type="match status" value="1"/>
</dbReference>
<dbReference type="EC" id="2.7.1.49" evidence="2"/>
<organism evidence="5 6">
    <name type="scientific">Jiella pacifica</name>
    <dbReference type="NCBI Taxonomy" id="2696469"/>
    <lineage>
        <taxon>Bacteria</taxon>
        <taxon>Pseudomonadati</taxon>
        <taxon>Pseudomonadota</taxon>
        <taxon>Alphaproteobacteria</taxon>
        <taxon>Hyphomicrobiales</taxon>
        <taxon>Aurantimonadaceae</taxon>
        <taxon>Jiella</taxon>
    </lineage>
</organism>
<comment type="caution">
    <text evidence="5">The sequence shown here is derived from an EMBL/GenBank/DDBJ whole genome shotgun (WGS) entry which is preliminary data.</text>
</comment>
<dbReference type="Proteomes" id="UP000469011">
    <property type="component" value="Unassembled WGS sequence"/>
</dbReference>